<reference evidence="5 6" key="1">
    <citation type="submission" date="2024-09" db="EMBL/GenBank/DDBJ databases">
        <title>Chromosome-scale assembly of Riccia sorocarpa.</title>
        <authorList>
            <person name="Paukszto L."/>
        </authorList>
    </citation>
    <scope>NUCLEOTIDE SEQUENCE [LARGE SCALE GENOMIC DNA]</scope>
    <source>
        <strain evidence="5">LP-2024</strain>
        <tissue evidence="5">Aerial parts of the thallus</tissue>
    </source>
</reference>
<feature type="compositionally biased region" description="Polar residues" evidence="3">
    <location>
        <begin position="184"/>
        <end position="200"/>
    </location>
</feature>
<evidence type="ECO:0000256" key="3">
    <source>
        <dbReference type="SAM" id="MobiDB-lite"/>
    </source>
</evidence>
<dbReference type="PROSITE" id="PS00598">
    <property type="entry name" value="CHROMO_1"/>
    <property type="match status" value="1"/>
</dbReference>
<feature type="domain" description="Chromo" evidence="4">
    <location>
        <begin position="103"/>
        <end position="162"/>
    </location>
</feature>
<dbReference type="GO" id="GO:0005634">
    <property type="term" value="C:nucleus"/>
    <property type="evidence" value="ECO:0007669"/>
    <property type="project" value="UniProtKB-SubCell"/>
</dbReference>
<comment type="subcellular location">
    <subcellularLocation>
        <location evidence="1">Nucleus</location>
    </subcellularLocation>
</comment>
<evidence type="ECO:0000313" key="6">
    <source>
        <dbReference type="Proteomes" id="UP001633002"/>
    </source>
</evidence>
<dbReference type="InterPro" id="IPR023780">
    <property type="entry name" value="Chromo_domain"/>
</dbReference>
<evidence type="ECO:0000256" key="2">
    <source>
        <dbReference type="ARBA" id="ARBA00023242"/>
    </source>
</evidence>
<dbReference type="Proteomes" id="UP001633002">
    <property type="component" value="Unassembled WGS sequence"/>
</dbReference>
<dbReference type="PANTHER" id="PTHR47240:SF2">
    <property type="entry name" value="CHROMO DOMAIN-CONTAINING PROTEIN LHP1"/>
    <property type="match status" value="1"/>
</dbReference>
<dbReference type="SUPFAM" id="SSF54160">
    <property type="entry name" value="Chromo domain-like"/>
    <property type="match status" value="1"/>
</dbReference>
<gene>
    <name evidence="5" type="ORF">R1sor_016930</name>
</gene>
<dbReference type="PANTHER" id="PTHR47240">
    <property type="entry name" value="CHROMO DOMAIN-CONTAINING PROTEIN LHP1"/>
    <property type="match status" value="1"/>
</dbReference>
<dbReference type="InterPro" id="IPR000953">
    <property type="entry name" value="Chromo/chromo_shadow_dom"/>
</dbReference>
<evidence type="ECO:0000259" key="4">
    <source>
        <dbReference type="PROSITE" id="PS50013"/>
    </source>
</evidence>
<comment type="caution">
    <text evidence="5">The sequence shown here is derived from an EMBL/GenBank/DDBJ whole genome shotgun (WGS) entry which is preliminary data.</text>
</comment>
<organism evidence="5 6">
    <name type="scientific">Riccia sorocarpa</name>
    <dbReference type="NCBI Taxonomy" id="122646"/>
    <lineage>
        <taxon>Eukaryota</taxon>
        <taxon>Viridiplantae</taxon>
        <taxon>Streptophyta</taxon>
        <taxon>Embryophyta</taxon>
        <taxon>Marchantiophyta</taxon>
        <taxon>Marchantiopsida</taxon>
        <taxon>Marchantiidae</taxon>
        <taxon>Marchantiales</taxon>
        <taxon>Ricciaceae</taxon>
        <taxon>Riccia</taxon>
    </lineage>
</organism>
<keyword evidence="6" id="KW-1185">Reference proteome</keyword>
<dbReference type="InterPro" id="IPR023779">
    <property type="entry name" value="Chromodomain_CS"/>
</dbReference>
<proteinExistence type="predicted"/>
<dbReference type="InterPro" id="IPR044251">
    <property type="entry name" value="LHP1-like"/>
</dbReference>
<accession>A0ABD3HIE0</accession>
<dbReference type="AlphaFoldDB" id="A0ABD3HIE0"/>
<sequence>MKTNVYILQSGEETDLDAVRVNFDFMDCDSGLRDRNGFDLAGQDRKDRQLHSMVTRHRLKRGLPSDVDYEETDADGMEWEEDERPATVITAPQELQNQPETVYFLEAIRKKRTRKGKVEYLVKWLGYSEKDNTWEPYENIAACSDHLADFEYRCRGRRKRNGTYCLEQNKKKVGRPRRKVDISEPQTGSASSDLDQTYTSGLKRKSLGGPSLRRKFVNTELFASSHQDARGQTEEHNNLSMATHDHATPTSKAHVVVGTAVDLQESIIKKYSEVSLGQTVEEEKGYPNAATETKLSTPGLVHRSHIDPVKRGAKKRKMAVPKRVPPIETTKILQPQQRCVESFSVDSRNSSISLNASIPCNEPAFGSGMAQAGAQARSNRVSPRPKWSAEGSKTPEVAASQKVSPTKDDLYDRKASPRLMRLIRARHISSSPQTRLEFGAGADADDSGVHVVFEALRSDGAIVIVENISLKKHNPNLLINFYERNLRPES</sequence>
<evidence type="ECO:0000313" key="5">
    <source>
        <dbReference type="EMBL" id="KAL3690621.1"/>
    </source>
</evidence>
<dbReference type="InterPro" id="IPR016197">
    <property type="entry name" value="Chromo-like_dom_sf"/>
</dbReference>
<dbReference type="PROSITE" id="PS50013">
    <property type="entry name" value="CHROMO_2"/>
    <property type="match status" value="1"/>
</dbReference>
<dbReference type="SMART" id="SM00298">
    <property type="entry name" value="CHROMO"/>
    <property type="match status" value="1"/>
</dbReference>
<dbReference type="CDD" id="cd00024">
    <property type="entry name" value="CD_CSD"/>
    <property type="match status" value="1"/>
</dbReference>
<keyword evidence="2" id="KW-0539">Nucleus</keyword>
<dbReference type="EMBL" id="JBJQOH010000004">
    <property type="protein sequence ID" value="KAL3690621.1"/>
    <property type="molecule type" value="Genomic_DNA"/>
</dbReference>
<dbReference type="Gene3D" id="2.40.50.40">
    <property type="match status" value="1"/>
</dbReference>
<feature type="region of interest" description="Disordered" evidence="3">
    <location>
        <begin position="174"/>
        <end position="210"/>
    </location>
</feature>
<dbReference type="Pfam" id="PF00385">
    <property type="entry name" value="Chromo"/>
    <property type="match status" value="1"/>
</dbReference>
<protein>
    <recommendedName>
        <fullName evidence="4">Chromo domain-containing protein</fullName>
    </recommendedName>
</protein>
<name>A0ABD3HIE0_9MARC</name>
<feature type="region of interest" description="Disordered" evidence="3">
    <location>
        <begin position="367"/>
        <end position="409"/>
    </location>
</feature>
<evidence type="ECO:0000256" key="1">
    <source>
        <dbReference type="ARBA" id="ARBA00004123"/>
    </source>
</evidence>